<evidence type="ECO:0000256" key="1">
    <source>
        <dbReference type="SAM" id="SignalP"/>
    </source>
</evidence>
<comment type="caution">
    <text evidence="2">The sequence shown here is derived from an EMBL/GenBank/DDBJ whole genome shotgun (WGS) entry which is preliminary data.</text>
</comment>
<dbReference type="EMBL" id="JABFRW010000014">
    <property type="protein sequence ID" value="NOT32803.1"/>
    <property type="molecule type" value="Genomic_DNA"/>
</dbReference>
<accession>A0A849SGW8</accession>
<evidence type="ECO:0000313" key="3">
    <source>
        <dbReference type="Proteomes" id="UP000580839"/>
    </source>
</evidence>
<organism evidence="2 3">
    <name type="scientific">Eiseniibacteriota bacterium</name>
    <dbReference type="NCBI Taxonomy" id="2212470"/>
    <lineage>
        <taxon>Bacteria</taxon>
        <taxon>Candidatus Eiseniibacteriota</taxon>
    </lineage>
</organism>
<feature type="signal peptide" evidence="1">
    <location>
        <begin position="1"/>
        <end position="24"/>
    </location>
</feature>
<sequence>MLRRILVIAFLSLGILAIPSLCRAGVLDHACSCGDASSCAHEADCGSDPCSTAKSATSAVTPVQILASPALLVAFAAELHCQTLAPMESWAQSSELRPDVPACLRPGARPLLI</sequence>
<dbReference type="AlphaFoldDB" id="A0A849SGW8"/>
<evidence type="ECO:0000313" key="2">
    <source>
        <dbReference type="EMBL" id="NOT32803.1"/>
    </source>
</evidence>
<name>A0A849SGW8_UNCEI</name>
<dbReference type="Proteomes" id="UP000580839">
    <property type="component" value="Unassembled WGS sequence"/>
</dbReference>
<reference evidence="2 3" key="1">
    <citation type="submission" date="2020-04" db="EMBL/GenBank/DDBJ databases">
        <title>Metagenomic profiling of ammonia- and methane-oxidizing microorganisms in a Dutch drinking water treatment plant.</title>
        <authorList>
            <person name="Poghosyan L."/>
            <person name="Leucker S."/>
        </authorList>
    </citation>
    <scope>NUCLEOTIDE SEQUENCE [LARGE SCALE GENOMIC DNA]</scope>
    <source>
        <strain evidence="2">S-RSF-IL-03</strain>
    </source>
</reference>
<gene>
    <name evidence="2" type="ORF">HOP12_01400</name>
</gene>
<keyword evidence="1" id="KW-0732">Signal</keyword>
<proteinExistence type="predicted"/>
<protein>
    <submittedName>
        <fullName evidence="2">Uncharacterized protein</fullName>
    </submittedName>
</protein>
<feature type="chain" id="PRO_5032935433" evidence="1">
    <location>
        <begin position="25"/>
        <end position="113"/>
    </location>
</feature>